<gene>
    <name evidence="2" type="ORF">DFH05DRAFT_1518057</name>
</gene>
<evidence type="ECO:0000313" key="2">
    <source>
        <dbReference type="EMBL" id="KAJ3749933.1"/>
    </source>
</evidence>
<keyword evidence="3" id="KW-1185">Reference proteome</keyword>
<dbReference type="EMBL" id="JANVFU010000001">
    <property type="protein sequence ID" value="KAJ3749933.1"/>
    <property type="molecule type" value="Genomic_DNA"/>
</dbReference>
<sequence>MRELGKVRATMVTANKQAFQAQGNGMPVPGRAPRTSSSRRASKARPVTSTGYEGAGNPDVMYHGLSQSKLDRNDLDMFLSSTISTLGGWPDIS</sequence>
<comment type="caution">
    <text evidence="2">The sequence shown here is derived from an EMBL/GenBank/DDBJ whole genome shotgun (WGS) entry which is preliminary data.</text>
</comment>
<proteinExistence type="predicted"/>
<evidence type="ECO:0000313" key="3">
    <source>
        <dbReference type="Proteomes" id="UP001142393"/>
    </source>
</evidence>
<protein>
    <submittedName>
        <fullName evidence="2">Uncharacterized protein</fullName>
    </submittedName>
</protein>
<evidence type="ECO:0000256" key="1">
    <source>
        <dbReference type="SAM" id="MobiDB-lite"/>
    </source>
</evidence>
<name>A0A9W8U2K6_9AGAR</name>
<dbReference type="AlphaFoldDB" id="A0A9W8U2K6"/>
<dbReference type="Proteomes" id="UP001142393">
    <property type="component" value="Unassembled WGS sequence"/>
</dbReference>
<accession>A0A9W8U2K6</accession>
<organism evidence="2 3">
    <name type="scientific">Lentinula detonsa</name>
    <dbReference type="NCBI Taxonomy" id="2804962"/>
    <lineage>
        <taxon>Eukaryota</taxon>
        <taxon>Fungi</taxon>
        <taxon>Dikarya</taxon>
        <taxon>Basidiomycota</taxon>
        <taxon>Agaricomycotina</taxon>
        <taxon>Agaricomycetes</taxon>
        <taxon>Agaricomycetidae</taxon>
        <taxon>Agaricales</taxon>
        <taxon>Marasmiineae</taxon>
        <taxon>Omphalotaceae</taxon>
        <taxon>Lentinula</taxon>
    </lineage>
</organism>
<reference evidence="2 3" key="1">
    <citation type="journal article" date="2023" name="Proc. Natl. Acad. Sci. U.S.A.">
        <title>A global phylogenomic analysis of the shiitake genus Lentinula.</title>
        <authorList>
            <person name="Sierra-Patev S."/>
            <person name="Min B."/>
            <person name="Naranjo-Ortiz M."/>
            <person name="Looney B."/>
            <person name="Konkel Z."/>
            <person name="Slot J.C."/>
            <person name="Sakamoto Y."/>
            <person name="Steenwyk J.L."/>
            <person name="Rokas A."/>
            <person name="Carro J."/>
            <person name="Camarero S."/>
            <person name="Ferreira P."/>
            <person name="Molpeceres G."/>
            <person name="Ruiz-Duenas F.J."/>
            <person name="Serrano A."/>
            <person name="Henrissat B."/>
            <person name="Drula E."/>
            <person name="Hughes K.W."/>
            <person name="Mata J.L."/>
            <person name="Ishikawa N.K."/>
            <person name="Vargas-Isla R."/>
            <person name="Ushijima S."/>
            <person name="Smith C.A."/>
            <person name="Donoghue J."/>
            <person name="Ahrendt S."/>
            <person name="Andreopoulos W."/>
            <person name="He G."/>
            <person name="LaButti K."/>
            <person name="Lipzen A."/>
            <person name="Ng V."/>
            <person name="Riley R."/>
            <person name="Sandor L."/>
            <person name="Barry K."/>
            <person name="Martinez A.T."/>
            <person name="Xiao Y."/>
            <person name="Gibbons J.G."/>
            <person name="Terashima K."/>
            <person name="Grigoriev I.V."/>
            <person name="Hibbett D."/>
        </authorList>
    </citation>
    <scope>NUCLEOTIDE SEQUENCE [LARGE SCALE GENOMIC DNA]</scope>
    <source>
        <strain evidence="2 3">TFB7810</strain>
    </source>
</reference>
<feature type="compositionally biased region" description="Low complexity" evidence="1">
    <location>
        <begin position="29"/>
        <end position="39"/>
    </location>
</feature>
<feature type="region of interest" description="Disordered" evidence="1">
    <location>
        <begin position="20"/>
        <end position="60"/>
    </location>
</feature>